<reference evidence="2" key="1">
    <citation type="journal article" date="2014" name="Front. Microbiol.">
        <title>High frequency of phylogenetically diverse reductive dehalogenase-homologous genes in deep subseafloor sedimentary metagenomes.</title>
        <authorList>
            <person name="Kawai M."/>
            <person name="Futagami T."/>
            <person name="Toyoda A."/>
            <person name="Takaki Y."/>
            <person name="Nishi S."/>
            <person name="Hori S."/>
            <person name="Arai W."/>
            <person name="Tsubouchi T."/>
            <person name="Morono Y."/>
            <person name="Uchiyama I."/>
            <person name="Ito T."/>
            <person name="Fujiyama A."/>
            <person name="Inagaki F."/>
            <person name="Takami H."/>
        </authorList>
    </citation>
    <scope>NUCLEOTIDE SEQUENCE</scope>
    <source>
        <strain evidence="2">Expedition CK06-06</strain>
    </source>
</reference>
<gene>
    <name evidence="2" type="ORF">S06H3_11872</name>
</gene>
<dbReference type="InterPro" id="IPR036148">
    <property type="entry name" value="MmgE/PrpD_sf"/>
</dbReference>
<dbReference type="Gene3D" id="3.30.1330.120">
    <property type="entry name" value="2-methylcitrate dehydratase PrpD"/>
    <property type="match status" value="1"/>
</dbReference>
<feature type="non-terminal residue" evidence="2">
    <location>
        <position position="80"/>
    </location>
</feature>
<comment type="caution">
    <text evidence="2">The sequence shown here is derived from an EMBL/GenBank/DDBJ whole genome shotgun (WGS) entry which is preliminary data.</text>
</comment>
<feature type="domain" description="MmgE/PrpD C-terminal" evidence="1">
    <location>
        <begin position="2"/>
        <end position="80"/>
    </location>
</feature>
<dbReference type="InterPro" id="IPR045337">
    <property type="entry name" value="MmgE_PrpD_C"/>
</dbReference>
<dbReference type="PANTHER" id="PTHR16943:SF8">
    <property type="entry name" value="2-METHYLCITRATE DEHYDRATASE"/>
    <property type="match status" value="1"/>
</dbReference>
<dbReference type="SUPFAM" id="SSF103378">
    <property type="entry name" value="2-methylcitrate dehydratase PrpD"/>
    <property type="match status" value="1"/>
</dbReference>
<dbReference type="InterPro" id="IPR005656">
    <property type="entry name" value="MmgE_PrpD"/>
</dbReference>
<protein>
    <recommendedName>
        <fullName evidence="1">MmgE/PrpD C-terminal domain-containing protein</fullName>
    </recommendedName>
</protein>
<name>X1MCR3_9ZZZZ</name>
<dbReference type="GO" id="GO:0016829">
    <property type="term" value="F:lyase activity"/>
    <property type="evidence" value="ECO:0007669"/>
    <property type="project" value="InterPro"/>
</dbReference>
<evidence type="ECO:0000313" key="2">
    <source>
        <dbReference type="EMBL" id="GAI04154.1"/>
    </source>
</evidence>
<dbReference type="AlphaFoldDB" id="X1MCR3"/>
<proteinExistence type="predicted"/>
<dbReference type="EMBL" id="BARV01005835">
    <property type="protein sequence ID" value="GAI04154.1"/>
    <property type="molecule type" value="Genomic_DNA"/>
</dbReference>
<dbReference type="Pfam" id="PF19305">
    <property type="entry name" value="MmgE_PrpD_C"/>
    <property type="match status" value="1"/>
</dbReference>
<sequence length="80" mass="8815">MGARFSVPYIVAVAIVKRNVTLADFTPEALKQPEVLKIAEKVVWRVDPEIDGTTVSATPPVVVELQCKDGKSYSKRVDFP</sequence>
<dbReference type="PANTHER" id="PTHR16943">
    <property type="entry name" value="2-METHYLCITRATE DEHYDRATASE-RELATED"/>
    <property type="match status" value="1"/>
</dbReference>
<accession>X1MCR3</accession>
<organism evidence="2">
    <name type="scientific">marine sediment metagenome</name>
    <dbReference type="NCBI Taxonomy" id="412755"/>
    <lineage>
        <taxon>unclassified sequences</taxon>
        <taxon>metagenomes</taxon>
        <taxon>ecological metagenomes</taxon>
    </lineage>
</organism>
<evidence type="ECO:0000259" key="1">
    <source>
        <dbReference type="Pfam" id="PF19305"/>
    </source>
</evidence>
<dbReference type="InterPro" id="IPR042188">
    <property type="entry name" value="MmgE/PrpD_sf_2"/>
</dbReference>